<keyword evidence="2" id="KW-0450">Lipoyl</keyword>
<dbReference type="EMBL" id="NGMM01000006">
    <property type="protein sequence ID" value="OTP12656.1"/>
    <property type="molecule type" value="Genomic_DNA"/>
</dbReference>
<dbReference type="SUPFAM" id="SSF51230">
    <property type="entry name" value="Single hybrid motif"/>
    <property type="match status" value="1"/>
</dbReference>
<evidence type="ECO:0000256" key="2">
    <source>
        <dbReference type="ARBA" id="ARBA00022823"/>
    </source>
</evidence>
<dbReference type="InterPro" id="IPR033753">
    <property type="entry name" value="GCV_H/Fam206"/>
</dbReference>
<evidence type="ECO:0000313" key="6">
    <source>
        <dbReference type="Proteomes" id="UP000195141"/>
    </source>
</evidence>
<name>A0A242K2C6_9ENTE</name>
<reference evidence="5" key="2">
    <citation type="submission" date="2017-05" db="EMBL/GenBank/DDBJ databases">
        <authorList>
            <consortium name="The Broad Institute Genomics Platform"/>
            <consortium name="The Broad Institute Genomic Center for Infectious Diseases"/>
            <person name="Earl A."/>
            <person name="Manson A."/>
            <person name="Schwartman J."/>
            <person name="Gilmore M."/>
            <person name="Abouelleil A."/>
            <person name="Cao P."/>
            <person name="Chapman S."/>
            <person name="Cusick C."/>
            <person name="Shea T."/>
            <person name="Young S."/>
            <person name="Neafsey D."/>
            <person name="Nusbaum C."/>
            <person name="Birren B."/>
        </authorList>
    </citation>
    <scope>NUCLEOTIDE SEQUENCE</scope>
    <source>
        <strain evidence="5">9E7_DIV0242</strain>
    </source>
</reference>
<dbReference type="PANTHER" id="PTHR11715">
    <property type="entry name" value="GLYCINE CLEAVAGE SYSTEM H PROTEIN"/>
    <property type="match status" value="1"/>
</dbReference>
<dbReference type="InterPro" id="IPR000089">
    <property type="entry name" value="Biotin_lipoyl"/>
</dbReference>
<dbReference type="EMBL" id="CP147247">
    <property type="protein sequence ID" value="WYJ89546.1"/>
    <property type="molecule type" value="Genomic_DNA"/>
</dbReference>
<dbReference type="InterPro" id="IPR003016">
    <property type="entry name" value="2-oxoA_DH_lipoyl-BS"/>
</dbReference>
<evidence type="ECO:0000259" key="3">
    <source>
        <dbReference type="PROSITE" id="PS50968"/>
    </source>
</evidence>
<dbReference type="GO" id="GO:0019464">
    <property type="term" value="P:glycine decarboxylation via glycine cleavage system"/>
    <property type="evidence" value="ECO:0007669"/>
    <property type="project" value="InterPro"/>
</dbReference>
<dbReference type="Proteomes" id="UP000195141">
    <property type="component" value="Chromosome"/>
</dbReference>
<dbReference type="GO" id="GO:0009249">
    <property type="term" value="P:protein lipoylation"/>
    <property type="evidence" value="ECO:0007669"/>
    <property type="project" value="TreeGrafter"/>
</dbReference>
<reference evidence="4" key="1">
    <citation type="submission" date="2017-05" db="EMBL/GenBank/DDBJ databases">
        <title>The Genome Sequence of Enterococcus sp. 9E7_DIV0242.</title>
        <authorList>
            <consortium name="The Broad Institute Genomics Platform"/>
            <consortium name="The Broad Institute Genomic Center for Infectious Diseases"/>
            <person name="Earl A."/>
            <person name="Manson A."/>
            <person name="Schwartman J."/>
            <person name="Gilmore M."/>
            <person name="Abouelleil A."/>
            <person name="Cao P."/>
            <person name="Chapman S."/>
            <person name="Cusick C."/>
            <person name="Shea T."/>
            <person name="Young S."/>
            <person name="Neafsey D."/>
            <person name="Nusbaum C."/>
            <person name="Birren B."/>
        </authorList>
    </citation>
    <scope>NUCLEOTIDE SEQUENCE [LARGE SCALE GENOMIC DNA]</scope>
    <source>
        <strain evidence="4">9E7_DIV0242</strain>
    </source>
</reference>
<dbReference type="Gene3D" id="2.40.50.100">
    <property type="match status" value="1"/>
</dbReference>
<dbReference type="Pfam" id="PF01597">
    <property type="entry name" value="GCV_H"/>
    <property type="match status" value="1"/>
</dbReference>
<dbReference type="PROSITE" id="PS50968">
    <property type="entry name" value="BIOTINYL_LIPOYL"/>
    <property type="match status" value="1"/>
</dbReference>
<organism evidence="4">
    <name type="scientific">Candidatus Enterococcus clewellii</name>
    <dbReference type="NCBI Taxonomy" id="1834193"/>
    <lineage>
        <taxon>Bacteria</taxon>
        <taxon>Bacillati</taxon>
        <taxon>Bacillota</taxon>
        <taxon>Bacilli</taxon>
        <taxon>Lactobacillales</taxon>
        <taxon>Enterococcaceae</taxon>
        <taxon>Enterococcus</taxon>
    </lineage>
</organism>
<dbReference type="InterPro" id="IPR011053">
    <property type="entry name" value="Single_hybrid_motif"/>
</dbReference>
<evidence type="ECO:0000256" key="1">
    <source>
        <dbReference type="ARBA" id="ARBA00009249"/>
    </source>
</evidence>
<dbReference type="InterPro" id="IPR002930">
    <property type="entry name" value="GCV_H"/>
</dbReference>
<comment type="similarity">
    <text evidence="1">Belongs to the GcvH family.</text>
</comment>
<dbReference type="CDD" id="cd06848">
    <property type="entry name" value="GCS_H"/>
    <property type="match status" value="1"/>
</dbReference>
<proteinExistence type="inferred from homology"/>
<evidence type="ECO:0000313" key="4">
    <source>
        <dbReference type="EMBL" id="OTP12656.1"/>
    </source>
</evidence>
<protein>
    <submittedName>
        <fullName evidence="5">Glycine cleavage system H protein</fullName>
    </submittedName>
</protein>
<dbReference type="GO" id="GO:0005960">
    <property type="term" value="C:glycine cleavage complex"/>
    <property type="evidence" value="ECO:0007669"/>
    <property type="project" value="InterPro"/>
</dbReference>
<dbReference type="RefSeq" id="WP_170924851.1">
    <property type="nucleotide sequence ID" value="NZ_CP147247.1"/>
</dbReference>
<dbReference type="PANTHER" id="PTHR11715:SF3">
    <property type="entry name" value="GLYCINE CLEAVAGE SYSTEM H PROTEIN-RELATED"/>
    <property type="match status" value="1"/>
</dbReference>
<dbReference type="GO" id="GO:0005737">
    <property type="term" value="C:cytoplasm"/>
    <property type="evidence" value="ECO:0007669"/>
    <property type="project" value="TreeGrafter"/>
</dbReference>
<sequence length="106" mass="11663">MSENNRVVVDYLWIEKTAVGYKVGLTNEAQEELGSISFLTLPKVGQKLTKGDSFVELEAEKSVSEFSSPLTGTIREVNTAADKDPSLLDNPDDSHAWLAIFEDVSE</sequence>
<reference evidence="5" key="3">
    <citation type="submission" date="2024-03" db="EMBL/GenBank/DDBJ databases">
        <title>The Genome Sequence of Enterococcus sp. DIV0242b.</title>
        <authorList>
            <consortium name="The Broad Institute Genomics Platform"/>
            <consortium name="The Broad Institute Microbial Omics Core"/>
            <consortium name="The Broad Institute Genomic Center for Infectious Diseases"/>
            <person name="Earl A."/>
            <person name="Manson A."/>
            <person name="Gilmore M."/>
            <person name="Schwartman J."/>
            <person name="Shea T."/>
            <person name="Abouelleil A."/>
            <person name="Cao P."/>
            <person name="Chapman S."/>
            <person name="Cusick C."/>
            <person name="Young S."/>
            <person name="Neafsey D."/>
            <person name="Nusbaum C."/>
            <person name="Birren B."/>
        </authorList>
    </citation>
    <scope>NUCLEOTIDE SEQUENCE</scope>
    <source>
        <strain evidence="5">9E7_DIV0242</strain>
    </source>
</reference>
<evidence type="ECO:0000313" key="5">
    <source>
        <dbReference type="EMBL" id="WYJ89546.1"/>
    </source>
</evidence>
<accession>A0A242K2C6</accession>
<gene>
    <name evidence="5" type="ORF">A5888_001268</name>
    <name evidence="4" type="ORF">A5888_003234</name>
</gene>
<feature type="domain" description="Lipoyl-binding" evidence="3">
    <location>
        <begin position="20"/>
        <end position="102"/>
    </location>
</feature>
<keyword evidence="6" id="KW-1185">Reference proteome</keyword>
<dbReference type="AlphaFoldDB" id="A0A242K2C6"/>
<dbReference type="PROSITE" id="PS00189">
    <property type="entry name" value="LIPOYL"/>
    <property type="match status" value="1"/>
</dbReference>